<feature type="compositionally biased region" description="Low complexity" evidence="1">
    <location>
        <begin position="919"/>
        <end position="933"/>
    </location>
</feature>
<feature type="compositionally biased region" description="Low complexity" evidence="1">
    <location>
        <begin position="340"/>
        <end position="360"/>
    </location>
</feature>
<dbReference type="Proteomes" id="UP001172457">
    <property type="component" value="Chromosome 8"/>
</dbReference>
<feature type="region of interest" description="Disordered" evidence="1">
    <location>
        <begin position="551"/>
        <end position="581"/>
    </location>
</feature>
<feature type="region of interest" description="Disordered" evidence="1">
    <location>
        <begin position="1562"/>
        <end position="1614"/>
    </location>
</feature>
<feature type="compositionally biased region" description="Low complexity" evidence="1">
    <location>
        <begin position="394"/>
        <end position="403"/>
    </location>
</feature>
<feature type="compositionally biased region" description="Pro residues" evidence="1">
    <location>
        <begin position="445"/>
        <end position="454"/>
    </location>
</feature>
<feature type="compositionally biased region" description="Gly residues" evidence="1">
    <location>
        <begin position="231"/>
        <end position="248"/>
    </location>
</feature>
<gene>
    <name evidence="2" type="ORF">OSB04_030931</name>
</gene>
<evidence type="ECO:0000313" key="3">
    <source>
        <dbReference type="Proteomes" id="UP001172457"/>
    </source>
</evidence>
<protein>
    <recommendedName>
        <fullName evidence="4">Time for coffee</fullName>
    </recommendedName>
</protein>
<feature type="region of interest" description="Disordered" evidence="1">
    <location>
        <begin position="1159"/>
        <end position="1205"/>
    </location>
</feature>
<dbReference type="PANTHER" id="PTHR34798">
    <property type="entry name" value="PROTEIN TIME FOR COFFEE"/>
    <property type="match status" value="1"/>
</dbReference>
<feature type="region of interest" description="Disordered" evidence="1">
    <location>
        <begin position="1217"/>
        <end position="1316"/>
    </location>
</feature>
<feature type="compositionally biased region" description="Basic and acidic residues" evidence="1">
    <location>
        <begin position="53"/>
        <end position="84"/>
    </location>
</feature>
<feature type="compositionally biased region" description="Low complexity" evidence="1">
    <location>
        <begin position="1485"/>
        <end position="1501"/>
    </location>
</feature>
<comment type="caution">
    <text evidence="2">The sequence shown here is derived from an EMBL/GenBank/DDBJ whole genome shotgun (WGS) entry which is preliminary data.</text>
</comment>
<feature type="compositionally biased region" description="Low complexity" evidence="1">
    <location>
        <begin position="1528"/>
        <end position="1543"/>
    </location>
</feature>
<feature type="region of interest" description="Disordered" evidence="1">
    <location>
        <begin position="753"/>
        <end position="788"/>
    </location>
</feature>
<evidence type="ECO:0008006" key="4">
    <source>
        <dbReference type="Google" id="ProtNLM"/>
    </source>
</evidence>
<feature type="compositionally biased region" description="Low complexity" evidence="1">
    <location>
        <begin position="10"/>
        <end position="29"/>
    </location>
</feature>
<feature type="compositionally biased region" description="Low complexity" evidence="1">
    <location>
        <begin position="261"/>
        <end position="279"/>
    </location>
</feature>
<proteinExistence type="predicted"/>
<feature type="compositionally biased region" description="Polar residues" evidence="1">
    <location>
        <begin position="1338"/>
        <end position="1369"/>
    </location>
</feature>
<dbReference type="InterPro" id="IPR039317">
    <property type="entry name" value="TIC"/>
</dbReference>
<feature type="compositionally biased region" description="Low complexity" evidence="1">
    <location>
        <begin position="1273"/>
        <end position="1299"/>
    </location>
</feature>
<dbReference type="PANTHER" id="PTHR34798:SF2">
    <property type="entry name" value="PROTEIN TIME FOR COFFEE"/>
    <property type="match status" value="1"/>
</dbReference>
<feature type="compositionally biased region" description="Polar residues" evidence="1">
    <location>
        <begin position="1448"/>
        <end position="1484"/>
    </location>
</feature>
<feature type="compositionally biased region" description="Low complexity" evidence="1">
    <location>
        <begin position="1416"/>
        <end position="1439"/>
    </location>
</feature>
<feature type="region of interest" description="Disordered" evidence="1">
    <location>
        <begin position="827"/>
        <end position="858"/>
    </location>
</feature>
<feature type="compositionally biased region" description="Basic and acidic residues" evidence="1">
    <location>
        <begin position="1169"/>
        <end position="1184"/>
    </location>
</feature>
<accession>A0AA38S9D5</accession>
<feature type="compositionally biased region" description="Gly residues" evidence="1">
    <location>
        <begin position="981"/>
        <end position="996"/>
    </location>
</feature>
<feature type="compositionally biased region" description="Acidic residues" evidence="1">
    <location>
        <begin position="107"/>
        <end position="127"/>
    </location>
</feature>
<evidence type="ECO:0000313" key="2">
    <source>
        <dbReference type="EMBL" id="KAJ9538198.1"/>
    </source>
</evidence>
<reference evidence="2" key="1">
    <citation type="submission" date="2023-03" db="EMBL/GenBank/DDBJ databases">
        <title>Chromosome-scale reference genome and RAD-based genetic map of yellow starthistle (Centaurea solstitialis) reveal putative structural variation and QTLs associated with invader traits.</title>
        <authorList>
            <person name="Reatini B."/>
            <person name="Cang F.A."/>
            <person name="Jiang Q."/>
            <person name="Mckibben M.T.W."/>
            <person name="Barker M.S."/>
            <person name="Rieseberg L.H."/>
            <person name="Dlugosch K.M."/>
        </authorList>
    </citation>
    <scope>NUCLEOTIDE SEQUENCE</scope>
    <source>
        <strain evidence="2">CAN-66</strain>
        <tissue evidence="2">Leaf</tissue>
    </source>
</reference>
<feature type="compositionally biased region" description="Low complexity" evidence="1">
    <location>
        <begin position="1562"/>
        <end position="1576"/>
    </location>
</feature>
<feature type="compositionally biased region" description="Low complexity" evidence="1">
    <location>
        <begin position="149"/>
        <end position="177"/>
    </location>
</feature>
<feature type="compositionally biased region" description="Polar residues" evidence="1">
    <location>
        <begin position="361"/>
        <end position="377"/>
    </location>
</feature>
<feature type="region of interest" description="Disordered" evidence="1">
    <location>
        <begin position="1"/>
        <end position="489"/>
    </location>
</feature>
<name>A0AA38S9D5_9ASTR</name>
<feature type="compositionally biased region" description="Basic residues" evidence="1">
    <location>
        <begin position="1262"/>
        <end position="1272"/>
    </location>
</feature>
<feature type="compositionally biased region" description="Low complexity" evidence="1">
    <location>
        <begin position="1590"/>
        <end position="1604"/>
    </location>
</feature>
<feature type="compositionally biased region" description="Polar residues" evidence="1">
    <location>
        <begin position="1502"/>
        <end position="1527"/>
    </location>
</feature>
<feature type="region of interest" description="Disordered" evidence="1">
    <location>
        <begin position="1080"/>
        <end position="1122"/>
    </location>
</feature>
<feature type="compositionally biased region" description="Polar residues" evidence="1">
    <location>
        <begin position="1605"/>
        <end position="1614"/>
    </location>
</feature>
<feature type="compositionally biased region" description="Low complexity" evidence="1">
    <location>
        <begin position="1080"/>
        <end position="1099"/>
    </location>
</feature>
<feature type="compositionally biased region" description="Gly residues" evidence="1">
    <location>
        <begin position="130"/>
        <end position="139"/>
    </location>
</feature>
<organism evidence="2 3">
    <name type="scientific">Centaurea solstitialis</name>
    <name type="common">yellow star-thistle</name>
    <dbReference type="NCBI Taxonomy" id="347529"/>
    <lineage>
        <taxon>Eukaryota</taxon>
        <taxon>Viridiplantae</taxon>
        <taxon>Streptophyta</taxon>
        <taxon>Embryophyta</taxon>
        <taxon>Tracheophyta</taxon>
        <taxon>Spermatophyta</taxon>
        <taxon>Magnoliopsida</taxon>
        <taxon>eudicotyledons</taxon>
        <taxon>Gunneridae</taxon>
        <taxon>Pentapetalae</taxon>
        <taxon>asterids</taxon>
        <taxon>campanulids</taxon>
        <taxon>Asterales</taxon>
        <taxon>Asteraceae</taxon>
        <taxon>Carduoideae</taxon>
        <taxon>Cardueae</taxon>
        <taxon>Centaureinae</taxon>
        <taxon>Centaurea</taxon>
    </lineage>
</organism>
<keyword evidence="3" id="KW-1185">Reference proteome</keyword>
<feature type="region of interest" description="Disordered" evidence="1">
    <location>
        <begin position="611"/>
        <end position="654"/>
    </location>
</feature>
<feature type="region of interest" description="Disordered" evidence="1">
    <location>
        <begin position="911"/>
        <end position="1044"/>
    </location>
</feature>
<feature type="compositionally biased region" description="Low complexity" evidence="1">
    <location>
        <begin position="1370"/>
        <end position="1403"/>
    </location>
</feature>
<feature type="compositionally biased region" description="Low complexity" evidence="1">
    <location>
        <begin position="940"/>
        <end position="980"/>
    </location>
</feature>
<feature type="region of interest" description="Disordered" evidence="1">
    <location>
        <begin position="1338"/>
        <end position="1543"/>
    </location>
</feature>
<dbReference type="EMBL" id="JARYMX010000008">
    <property type="protein sequence ID" value="KAJ9538198.1"/>
    <property type="molecule type" value="Genomic_DNA"/>
</dbReference>
<feature type="compositionally biased region" description="Low complexity" evidence="1">
    <location>
        <begin position="480"/>
        <end position="489"/>
    </location>
</feature>
<feature type="compositionally biased region" description="Low complexity" evidence="1">
    <location>
        <begin position="834"/>
        <end position="858"/>
    </location>
</feature>
<feature type="compositionally biased region" description="Polar residues" evidence="1">
    <location>
        <begin position="1220"/>
        <end position="1253"/>
    </location>
</feature>
<feature type="compositionally biased region" description="Polar residues" evidence="1">
    <location>
        <begin position="616"/>
        <end position="636"/>
    </location>
</feature>
<feature type="compositionally biased region" description="Polar residues" evidence="1">
    <location>
        <begin position="1107"/>
        <end position="1117"/>
    </location>
</feature>
<feature type="compositionally biased region" description="Basic and acidic residues" evidence="1">
    <location>
        <begin position="455"/>
        <end position="474"/>
    </location>
</feature>
<sequence length="1731" mass="183965">MDRNREGRRASNNNNNNTAMAAPPNGLSSSRRRHRSSSLRDSPDEDGAVELQESGRLRDRGVVKKDRGGDRGDRDRDRERERSSRSKRRRENRMMIHHVNTGSNREDGEDTSEESVNDEDEEDDDDAVAGNGGGGGGGLRMLPPPPANPSTAAPSAAMASNHHSNHNPHPQQQQQQQLHHRKSFPPSANKVFRAAAAAPPPAWKAADEMIGVSVPRKARSASTKRSHEWISGGGGGVVGGGGGGGGTEQGHRQSSTSPVRLASSAASPALAAPLSPSSSNVSVRKKMKANGGGSKPRPPKSSSKSSSSNPEELEIEIAEVLYGLMTQSQAPSKKEIPSNDSTTKFDSNKSSSDTKSRVSSPISNSTAPPQNSTSLSTVAPKRKRPRQVSENPFSVRSSPVSSSIKTEIDHHQHHHHSGSAVAAANENGGSFGFTSVPSAPSSEAAPPPLPPQPPVEEKEGKCGVLTKEEVEKESPAVGINNNNGNGNSEAMITTAASTTATNINTAILESESQKEEKFEIDLMAPPPQLRTSPERDGDIGFNDHKQMAKQETNKILKDKEDEKLKKSGKEETMDLMDEKKQPKAGILHETGESSKQGMHEERNVELRIDLEKPNKDSVSNRSLHQALKHQQLSAKSGSGEIHTEKTAQPGSMPTMPMSVANWPPMGYVAPLQGVIPMDGNKVPSAPIQPIFSHPRPKRCATHCYIARNIHYLQQFMKLNPFWPAASGSPPIFGTKPLTTELRGSIPMHMPVQDKGQIFPGHTAPGKDNKSSQAATIPDPSAQRKQQQVLLQQPLPPVAPNNILHGPTFIFPFNQQQAVAAAASASVRPGSSKLTSSTAGALSGASGSAANSATMGASTTPAAPTLSFNYPNMTANETQYLAILQNNPYTFPIPAVGTPPNYRGNPHAQPMPLFNGSFYSSQMIHPSQIPQPQQQAPPPTQAQNHHPSHSHSQQQISQTHQNSSGSTSSSQKHLQAQQRQQGSGGAAVNGGGSGNGGNLHNSYPGHKSSRSQPPAQHMNPPPQARHLENEVAGGEDSPSTADSRVSRAATTMSVYGHNFAMPVQSTSFAMMSNAMMAIAAADNKKQQQQNQQQQQTQQQQGSKRGGVESSSLPPQTFAMSFAPMNGTTGAVSSMAQNHAIFQSLPESLRQSYHHMMTAPPVTASTHHSQQKKDFRLSEEASRTVGHDSSNGDEDRKGSSTSLAGRTGSIAFARPDLAADASGSSPISGTSVIDSSSRNINLGSNNRSSRSPMSTSVAAAQSSHHLHAQFHHHQQQQQQQQQVLQLQKQQQQQQQNASLNARSKNQPTSNGSAYPDHLITSSSSMASIAKFPNTLSSFPQNLVQTSNTTSSPAQSPQWRNSMRGPTTSQVPSSLASANTSSSSSSLKNLHQSQQQQSNRSHAQSHTQISFGAATQKLPSTTSSSQMQQQQQNPGSNSSNQCPSPPMLVGSPTTSSISKGNTNTSVATSTTGSPRTNASASTSGRTGQPSQPSLSSSQQPKNSPVGTQRSSPSPSILGNPHITNSNPAKSQQQQQQLPKQTLLQQQQQQAQQAHLFFTHPYMPVQQSQAQQHSGGAATAPPTGTSGYYLPRKQQQQQQMQQNPQSSSTGMLSLASGTTSDPAKAIAAATSNLKGGGGGSGGSQQGIIHAYAAAQTSNAGHQLLPAGFPQYVHTAPTPVQVKPAEQKQPADVKLVKIRGVSESEPEGSQQFWINVFDEGIGRKERGIHGPAIDLA</sequence>
<dbReference type="GO" id="GO:0005634">
    <property type="term" value="C:nucleus"/>
    <property type="evidence" value="ECO:0007669"/>
    <property type="project" value="TreeGrafter"/>
</dbReference>
<feature type="compositionally biased region" description="Polar residues" evidence="1">
    <location>
        <begin position="1300"/>
        <end position="1310"/>
    </location>
</feature>
<dbReference type="GO" id="GO:0042752">
    <property type="term" value="P:regulation of circadian rhythm"/>
    <property type="evidence" value="ECO:0007669"/>
    <property type="project" value="InterPro"/>
</dbReference>
<evidence type="ECO:0000256" key="1">
    <source>
        <dbReference type="SAM" id="MobiDB-lite"/>
    </source>
</evidence>